<reference evidence="1 2" key="1">
    <citation type="submission" date="2019-08" db="EMBL/GenBank/DDBJ databases">
        <authorList>
            <person name="Peeters C."/>
        </authorList>
    </citation>
    <scope>NUCLEOTIDE SEQUENCE [LARGE SCALE GENOMIC DNA]</scope>
    <source>
        <strain evidence="1 2">LMG 20603</strain>
    </source>
</reference>
<dbReference type="Proteomes" id="UP000382040">
    <property type="component" value="Unassembled WGS sequence"/>
</dbReference>
<dbReference type="EMBL" id="CABPST010000009">
    <property type="protein sequence ID" value="VVE89485.1"/>
    <property type="molecule type" value="Genomic_DNA"/>
</dbReference>
<evidence type="ECO:0000313" key="1">
    <source>
        <dbReference type="EMBL" id="VVE89485.1"/>
    </source>
</evidence>
<accession>A0A5E5BWW2</accession>
<organism evidence="1 2">
    <name type="scientific">Pandoraea bronchicola</name>
    <dbReference type="NCBI Taxonomy" id="2508287"/>
    <lineage>
        <taxon>Bacteria</taxon>
        <taxon>Pseudomonadati</taxon>
        <taxon>Pseudomonadota</taxon>
        <taxon>Betaproteobacteria</taxon>
        <taxon>Burkholderiales</taxon>
        <taxon>Burkholderiaceae</taxon>
        <taxon>Pandoraea</taxon>
    </lineage>
</organism>
<evidence type="ECO:0000313" key="2">
    <source>
        <dbReference type="Proteomes" id="UP000382040"/>
    </source>
</evidence>
<name>A0A5E5BWW2_9BURK</name>
<sequence length="104" mass="10967">MSKQKLTILSVNTRSGTSQKTGRAYTIREAQCILEQATDGVANIVVGVINLPDVLADRQPGEYLAEFALAQGNGSDAGRLVPRIVSLVPFGQNKAKPIAQSATA</sequence>
<dbReference type="OrthoDB" id="8812527at2"/>
<dbReference type="RefSeq" id="WP_150560699.1">
    <property type="nucleotide sequence ID" value="NZ_CABPST010000009.1"/>
</dbReference>
<gene>
    <name evidence="1" type="ORF">PBR20603_03457</name>
</gene>
<keyword evidence="2" id="KW-1185">Reference proteome</keyword>
<proteinExistence type="predicted"/>
<protein>
    <submittedName>
        <fullName evidence="1">Cellulose synthase</fullName>
    </submittedName>
</protein>
<dbReference type="AlphaFoldDB" id="A0A5E5BWW2"/>